<dbReference type="Pfam" id="PF00092">
    <property type="entry name" value="VWA"/>
    <property type="match status" value="1"/>
</dbReference>
<dbReference type="InterPro" id="IPR036465">
    <property type="entry name" value="vWFA_dom_sf"/>
</dbReference>
<keyword evidence="4" id="KW-1185">Reference proteome</keyword>
<feature type="domain" description="VWFA" evidence="2">
    <location>
        <begin position="126"/>
        <end position="327"/>
    </location>
</feature>
<gene>
    <name evidence="3" type="ORF">CAP_6292</name>
</gene>
<organism evidence="3 4">
    <name type="scientific">Chondromyces apiculatus DSM 436</name>
    <dbReference type="NCBI Taxonomy" id="1192034"/>
    <lineage>
        <taxon>Bacteria</taxon>
        <taxon>Pseudomonadati</taxon>
        <taxon>Myxococcota</taxon>
        <taxon>Polyangia</taxon>
        <taxon>Polyangiales</taxon>
        <taxon>Polyangiaceae</taxon>
        <taxon>Chondromyces</taxon>
    </lineage>
</organism>
<name>A0A017T1C0_9BACT</name>
<accession>A0A017T1C0</accession>
<dbReference type="eggNOG" id="COG2304">
    <property type="taxonomic scope" value="Bacteria"/>
</dbReference>
<proteinExistence type="predicted"/>
<reference evidence="3 4" key="1">
    <citation type="submission" date="2013-05" db="EMBL/GenBank/DDBJ databases">
        <title>Genome assembly of Chondromyces apiculatus DSM 436.</title>
        <authorList>
            <person name="Sharma G."/>
            <person name="Khatri I."/>
            <person name="Kaur C."/>
            <person name="Mayilraj S."/>
            <person name="Subramanian S."/>
        </authorList>
    </citation>
    <scope>NUCLEOTIDE SEQUENCE [LARGE SCALE GENOMIC DNA]</scope>
    <source>
        <strain evidence="3 4">DSM 436</strain>
    </source>
</reference>
<keyword evidence="1" id="KW-0732">Signal</keyword>
<feature type="signal peptide" evidence="1">
    <location>
        <begin position="1"/>
        <end position="27"/>
    </location>
</feature>
<dbReference type="SUPFAM" id="SSF53300">
    <property type="entry name" value="vWA-like"/>
    <property type="match status" value="1"/>
</dbReference>
<dbReference type="OrthoDB" id="5499721at2"/>
<dbReference type="AlphaFoldDB" id="A0A017T1C0"/>
<dbReference type="PROSITE" id="PS50234">
    <property type="entry name" value="VWFA"/>
    <property type="match status" value="1"/>
</dbReference>
<feature type="chain" id="PRO_5001496521" description="VWFA domain-containing protein" evidence="1">
    <location>
        <begin position="28"/>
        <end position="405"/>
    </location>
</feature>
<dbReference type="InterPro" id="IPR002035">
    <property type="entry name" value="VWF_A"/>
</dbReference>
<dbReference type="Gene3D" id="3.40.50.410">
    <property type="entry name" value="von Willebrand factor, type A domain"/>
    <property type="match status" value="1"/>
</dbReference>
<dbReference type="SMART" id="SM00327">
    <property type="entry name" value="VWA"/>
    <property type="match status" value="1"/>
</dbReference>
<dbReference type="EMBL" id="ASRX01000052">
    <property type="protein sequence ID" value="EYF03029.1"/>
    <property type="molecule type" value="Genomic_DNA"/>
</dbReference>
<dbReference type="Proteomes" id="UP000019678">
    <property type="component" value="Unassembled WGS sequence"/>
</dbReference>
<dbReference type="CDD" id="cd00198">
    <property type="entry name" value="vWFA"/>
    <property type="match status" value="1"/>
</dbReference>
<evidence type="ECO:0000256" key="1">
    <source>
        <dbReference type="SAM" id="SignalP"/>
    </source>
</evidence>
<evidence type="ECO:0000313" key="3">
    <source>
        <dbReference type="EMBL" id="EYF03029.1"/>
    </source>
</evidence>
<sequence length="405" mass="42230">MSHSSHRPLRRACTGLLGLLALGASLASVVPGCSSEVAGSPCETTFAEECGKECLDDSGCADGLYCSGGSCTADCTPAGGQCSDGVSCSPRGRCGEDGVSGGFGNPGGPGDNCPSITVSFDKVTPTVMLLIDQSGSMNDDFGGDGNRWEVLYDALMNQQNGVVATLSDEIRFGLALYTSRDGFQGGTCPRITQVNASLGNYESIRQMYEDANPDDETPTGESIDKTVDYLKTIMAPGPKMILLATDGMPDTCAEPNPQNGEEESVTAAKRAFDEGIKTVVLSVGPEVALDHLQDMANAGAGIQNGQGNAAYYQALNQASLIDAFEQIIGGVRACVFTLGGVVTTDDPGQGEVLLDGEPLTYNDPDGWRLNNESEMELVGDACTKIQESAHELKVTFPCGTVVPIE</sequence>
<protein>
    <recommendedName>
        <fullName evidence="2">VWFA domain-containing protein</fullName>
    </recommendedName>
</protein>
<evidence type="ECO:0000313" key="4">
    <source>
        <dbReference type="Proteomes" id="UP000019678"/>
    </source>
</evidence>
<comment type="caution">
    <text evidence="3">The sequence shown here is derived from an EMBL/GenBank/DDBJ whole genome shotgun (WGS) entry which is preliminary data.</text>
</comment>
<dbReference type="STRING" id="1192034.CAP_6292"/>
<evidence type="ECO:0000259" key="2">
    <source>
        <dbReference type="PROSITE" id="PS50234"/>
    </source>
</evidence>
<dbReference type="RefSeq" id="WP_044246816.1">
    <property type="nucleotide sequence ID" value="NZ_ASRX01000052.1"/>
</dbReference>